<evidence type="ECO:0000256" key="10">
    <source>
        <dbReference type="ARBA" id="ARBA00023268"/>
    </source>
</evidence>
<comment type="caution">
    <text evidence="14">The sequence shown here is derived from an EMBL/GenBank/DDBJ whole genome shotgun (WGS) entry which is preliminary data.</text>
</comment>
<keyword evidence="6 11" id="KW-0521">NADP</keyword>
<evidence type="ECO:0000313" key="15">
    <source>
        <dbReference type="Proteomes" id="UP000741282"/>
    </source>
</evidence>
<dbReference type="InterPro" id="IPR020867">
    <property type="entry name" value="THF_DH/CycHdrlase_CS"/>
</dbReference>
<sequence>MQILDGKNTAQKINDSIREQILKDLESLGRPPRIDMILVGDEYGSAKYVSMKEKRASELGFDGVVHRLEKSSKTKDVKNKVQELNLFNAVDGFMIQLPMPDHIDEVSVLEQIDPRKDVDGLTSVNLGKLFQKDPSAIASATPKGIMLLMENYGIELEGLNAVVVGRSKIVGLPMAALLNEANCTVTIAHSRTRDLKSICKRADILVSAVGMPNFITTDFIKPGAIVIDVGINKATEGNIPVGDVDYLKVAPMTSYITPVPGGVGPMTISALMWNTLHVWKSRSYEK</sequence>
<dbReference type="EC" id="1.5.1.5" evidence="11"/>
<dbReference type="InterPro" id="IPR020631">
    <property type="entry name" value="THF_DH/CycHdrlase_NAD-bd_dom"/>
</dbReference>
<evidence type="ECO:0000256" key="7">
    <source>
        <dbReference type="ARBA" id="ARBA00023002"/>
    </source>
</evidence>
<dbReference type="EC" id="3.5.4.9" evidence="11"/>
<evidence type="ECO:0000256" key="2">
    <source>
        <dbReference type="ARBA" id="ARBA00011738"/>
    </source>
</evidence>
<dbReference type="GO" id="GO:0006164">
    <property type="term" value="P:purine nucleotide biosynthetic process"/>
    <property type="evidence" value="ECO:0007669"/>
    <property type="project" value="UniProtKB-KW"/>
</dbReference>
<keyword evidence="11" id="KW-0028">Amino-acid biosynthesis</keyword>
<feature type="domain" description="Tetrahydrofolate dehydrogenase/cyclohydrolase NAD(P)-binding" evidence="13">
    <location>
        <begin position="139"/>
        <end position="281"/>
    </location>
</feature>
<dbReference type="InterPro" id="IPR020630">
    <property type="entry name" value="THF_DH/CycHdrlase_cat_dom"/>
</dbReference>
<dbReference type="GO" id="GO:0000105">
    <property type="term" value="P:L-histidine biosynthetic process"/>
    <property type="evidence" value="ECO:0007669"/>
    <property type="project" value="UniProtKB-KW"/>
</dbReference>
<evidence type="ECO:0000256" key="9">
    <source>
        <dbReference type="ARBA" id="ARBA00023167"/>
    </source>
</evidence>
<protein>
    <recommendedName>
        <fullName evidence="11">Bifunctional protein FolD</fullName>
    </recommendedName>
    <domain>
        <recommendedName>
            <fullName evidence="11">Methylenetetrahydrofolate dehydrogenase</fullName>
            <ecNumber evidence="11">1.5.1.5</ecNumber>
        </recommendedName>
    </domain>
    <domain>
        <recommendedName>
            <fullName evidence="11">Methenyltetrahydrofolate cyclohydrolase</fullName>
            <ecNumber evidence="11">3.5.4.9</ecNumber>
        </recommendedName>
    </domain>
</protein>
<dbReference type="InterPro" id="IPR036291">
    <property type="entry name" value="NAD(P)-bd_dom_sf"/>
</dbReference>
<comment type="function">
    <text evidence="11">Catalyzes the oxidation of 5,10-methylenetetrahydrofolate to 5,10-methenyltetrahydrofolate and then the hydrolysis of 5,10-methenyltetrahydrofolate to 10-formyltetrahydrofolate.</text>
</comment>
<evidence type="ECO:0000256" key="11">
    <source>
        <dbReference type="HAMAP-Rule" id="MF_01576"/>
    </source>
</evidence>
<keyword evidence="9 11" id="KW-0486">Methionine biosynthesis</keyword>
<dbReference type="HAMAP" id="MF_01576">
    <property type="entry name" value="THF_DHG_CYH"/>
    <property type="match status" value="1"/>
</dbReference>
<evidence type="ECO:0000256" key="8">
    <source>
        <dbReference type="ARBA" id="ARBA00023102"/>
    </source>
</evidence>
<dbReference type="SUPFAM" id="SSF51735">
    <property type="entry name" value="NAD(P)-binding Rossmann-fold domains"/>
    <property type="match status" value="1"/>
</dbReference>
<evidence type="ECO:0000256" key="6">
    <source>
        <dbReference type="ARBA" id="ARBA00022857"/>
    </source>
</evidence>
<accession>A0A955I5I8</accession>
<dbReference type="SUPFAM" id="SSF53223">
    <property type="entry name" value="Aminoacid dehydrogenase-like, N-terminal domain"/>
    <property type="match status" value="1"/>
</dbReference>
<keyword evidence="5 11" id="KW-0378">Hydrolase</keyword>
<dbReference type="CDD" id="cd01080">
    <property type="entry name" value="NAD_bind_m-THF_DH_Cyclohyd"/>
    <property type="match status" value="1"/>
</dbReference>
<evidence type="ECO:0000256" key="3">
    <source>
        <dbReference type="ARBA" id="ARBA00022563"/>
    </source>
</evidence>
<dbReference type="PRINTS" id="PR00085">
    <property type="entry name" value="THFDHDRGNASE"/>
</dbReference>
<comment type="subunit">
    <text evidence="2 11">Homodimer.</text>
</comment>
<evidence type="ECO:0000313" key="14">
    <source>
        <dbReference type="EMBL" id="MCA9377093.1"/>
    </source>
</evidence>
<dbReference type="Gene3D" id="3.40.50.10860">
    <property type="entry name" value="Leucine Dehydrogenase, chain A, domain 1"/>
    <property type="match status" value="1"/>
</dbReference>
<evidence type="ECO:0000259" key="13">
    <source>
        <dbReference type="Pfam" id="PF02882"/>
    </source>
</evidence>
<dbReference type="PROSITE" id="PS00767">
    <property type="entry name" value="THF_DHG_CYH_2"/>
    <property type="match status" value="1"/>
</dbReference>
<dbReference type="EMBL" id="JAGQLN010000017">
    <property type="protein sequence ID" value="MCA9377093.1"/>
    <property type="molecule type" value="Genomic_DNA"/>
</dbReference>
<reference evidence="14" key="2">
    <citation type="journal article" date="2021" name="Microbiome">
        <title>Successional dynamics and alternative stable states in a saline activated sludge microbial community over 9 years.</title>
        <authorList>
            <person name="Wang Y."/>
            <person name="Ye J."/>
            <person name="Ju F."/>
            <person name="Liu L."/>
            <person name="Boyd J.A."/>
            <person name="Deng Y."/>
            <person name="Parks D.H."/>
            <person name="Jiang X."/>
            <person name="Yin X."/>
            <person name="Woodcroft B.J."/>
            <person name="Tyson G.W."/>
            <person name="Hugenholtz P."/>
            <person name="Polz M.F."/>
            <person name="Zhang T."/>
        </authorList>
    </citation>
    <scope>NUCLEOTIDE SEQUENCE</scope>
    <source>
        <strain evidence="14">HKST-UBA17</strain>
    </source>
</reference>
<dbReference type="GO" id="GO:0004477">
    <property type="term" value="F:methenyltetrahydrofolate cyclohydrolase activity"/>
    <property type="evidence" value="ECO:0007669"/>
    <property type="project" value="UniProtKB-UniRule"/>
</dbReference>
<evidence type="ECO:0000256" key="5">
    <source>
        <dbReference type="ARBA" id="ARBA00022801"/>
    </source>
</evidence>
<dbReference type="InterPro" id="IPR046346">
    <property type="entry name" value="Aminoacid_DH-like_N_sf"/>
</dbReference>
<evidence type="ECO:0000256" key="1">
    <source>
        <dbReference type="ARBA" id="ARBA00004777"/>
    </source>
</evidence>
<dbReference type="FunFam" id="3.40.50.10860:FF:000005">
    <property type="entry name" value="C-1-tetrahydrofolate synthase, cytoplasmic, putative"/>
    <property type="match status" value="1"/>
</dbReference>
<comment type="similarity">
    <text evidence="11">Belongs to the tetrahydrofolate dehydrogenase/cyclohydrolase family.</text>
</comment>
<evidence type="ECO:0000256" key="4">
    <source>
        <dbReference type="ARBA" id="ARBA00022755"/>
    </source>
</evidence>
<comment type="catalytic activity">
    <reaction evidence="11">
        <text>(6R)-5,10-methylene-5,6,7,8-tetrahydrofolate + NADP(+) = (6R)-5,10-methenyltetrahydrofolate + NADPH</text>
        <dbReference type="Rhea" id="RHEA:22812"/>
        <dbReference type="ChEBI" id="CHEBI:15636"/>
        <dbReference type="ChEBI" id="CHEBI:57455"/>
        <dbReference type="ChEBI" id="CHEBI:57783"/>
        <dbReference type="ChEBI" id="CHEBI:58349"/>
        <dbReference type="EC" id="1.5.1.5"/>
    </reaction>
</comment>
<dbReference type="Pfam" id="PF02882">
    <property type="entry name" value="THF_DHG_CYH_C"/>
    <property type="match status" value="1"/>
</dbReference>
<comment type="pathway">
    <text evidence="1 11">One-carbon metabolism; tetrahydrofolate interconversion.</text>
</comment>
<dbReference type="GO" id="GO:0035999">
    <property type="term" value="P:tetrahydrofolate interconversion"/>
    <property type="evidence" value="ECO:0007669"/>
    <property type="project" value="UniProtKB-UniRule"/>
</dbReference>
<dbReference type="PANTHER" id="PTHR48099:SF5">
    <property type="entry name" value="C-1-TETRAHYDROFOLATE SYNTHASE, CYTOPLASMIC"/>
    <property type="match status" value="1"/>
</dbReference>
<dbReference type="GO" id="GO:0009086">
    <property type="term" value="P:methionine biosynthetic process"/>
    <property type="evidence" value="ECO:0007669"/>
    <property type="project" value="UniProtKB-KW"/>
</dbReference>
<keyword evidence="10 11" id="KW-0511">Multifunctional enzyme</keyword>
<feature type="binding site" evidence="11">
    <location>
        <position position="231"/>
    </location>
    <ligand>
        <name>NADP(+)</name>
        <dbReference type="ChEBI" id="CHEBI:58349"/>
    </ligand>
</feature>
<evidence type="ECO:0000259" key="12">
    <source>
        <dbReference type="Pfam" id="PF00763"/>
    </source>
</evidence>
<dbReference type="InterPro" id="IPR000672">
    <property type="entry name" value="THF_DH/CycHdrlase"/>
</dbReference>
<dbReference type="FunFam" id="3.40.50.720:FF:000006">
    <property type="entry name" value="Bifunctional protein FolD"/>
    <property type="match status" value="1"/>
</dbReference>
<dbReference type="PANTHER" id="PTHR48099">
    <property type="entry name" value="C-1-TETRAHYDROFOLATE SYNTHASE, CYTOPLASMIC-RELATED"/>
    <property type="match status" value="1"/>
</dbReference>
<name>A0A955I5I8_9BACT</name>
<dbReference type="Pfam" id="PF00763">
    <property type="entry name" value="THF_DHG_CYH"/>
    <property type="match status" value="1"/>
</dbReference>
<comment type="caution">
    <text evidence="11">Lacks conserved residue(s) required for the propagation of feature annotation.</text>
</comment>
<reference evidence="14" key="1">
    <citation type="submission" date="2020-04" db="EMBL/GenBank/DDBJ databases">
        <authorList>
            <person name="Zhang T."/>
        </authorList>
    </citation>
    <scope>NUCLEOTIDE SEQUENCE</scope>
    <source>
        <strain evidence="14">HKST-UBA17</strain>
    </source>
</reference>
<dbReference type="Gene3D" id="3.40.50.720">
    <property type="entry name" value="NAD(P)-binding Rossmann-like Domain"/>
    <property type="match status" value="1"/>
</dbReference>
<dbReference type="Proteomes" id="UP000741282">
    <property type="component" value="Unassembled WGS sequence"/>
</dbReference>
<dbReference type="GO" id="GO:0005829">
    <property type="term" value="C:cytosol"/>
    <property type="evidence" value="ECO:0007669"/>
    <property type="project" value="TreeGrafter"/>
</dbReference>
<organism evidence="14 15">
    <name type="scientific">Candidatus Dojkabacteria bacterium</name>
    <dbReference type="NCBI Taxonomy" id="2099670"/>
    <lineage>
        <taxon>Bacteria</taxon>
        <taxon>Candidatus Dojkabacteria</taxon>
    </lineage>
</organism>
<keyword evidence="4 11" id="KW-0658">Purine biosynthesis</keyword>
<feature type="binding site" evidence="11">
    <location>
        <begin position="165"/>
        <end position="167"/>
    </location>
    <ligand>
        <name>NADP(+)</name>
        <dbReference type="ChEBI" id="CHEBI:58349"/>
    </ligand>
</feature>
<feature type="domain" description="Tetrahydrofolate dehydrogenase/cyclohydrolase catalytic" evidence="12">
    <location>
        <begin position="4"/>
        <end position="119"/>
    </location>
</feature>
<keyword evidence="7 11" id="KW-0560">Oxidoreductase</keyword>
<proteinExistence type="inferred from homology"/>
<dbReference type="GO" id="GO:0004488">
    <property type="term" value="F:methylenetetrahydrofolate dehydrogenase (NADP+) activity"/>
    <property type="evidence" value="ECO:0007669"/>
    <property type="project" value="UniProtKB-UniRule"/>
</dbReference>
<comment type="catalytic activity">
    <reaction evidence="11">
        <text>(6R)-5,10-methenyltetrahydrofolate + H2O = (6R)-10-formyltetrahydrofolate + H(+)</text>
        <dbReference type="Rhea" id="RHEA:23700"/>
        <dbReference type="ChEBI" id="CHEBI:15377"/>
        <dbReference type="ChEBI" id="CHEBI:15378"/>
        <dbReference type="ChEBI" id="CHEBI:57455"/>
        <dbReference type="ChEBI" id="CHEBI:195366"/>
        <dbReference type="EC" id="3.5.4.9"/>
    </reaction>
</comment>
<gene>
    <name evidence="11" type="primary">folD</name>
    <name evidence="14" type="ORF">KC685_04195</name>
</gene>
<keyword evidence="8 11" id="KW-0368">Histidine biosynthesis</keyword>
<keyword evidence="3 11" id="KW-0554">One-carbon metabolism</keyword>
<dbReference type="AlphaFoldDB" id="A0A955I5I8"/>